<evidence type="ECO:0000313" key="1">
    <source>
        <dbReference type="EMBL" id="ANB19543.1"/>
    </source>
</evidence>
<organism evidence="1 2">
    <name type="scientific">Dokdonella koreensis DS-123</name>
    <dbReference type="NCBI Taxonomy" id="1300342"/>
    <lineage>
        <taxon>Bacteria</taxon>
        <taxon>Pseudomonadati</taxon>
        <taxon>Pseudomonadota</taxon>
        <taxon>Gammaproteobacteria</taxon>
        <taxon>Lysobacterales</taxon>
        <taxon>Rhodanobacteraceae</taxon>
        <taxon>Dokdonella</taxon>
    </lineage>
</organism>
<sequence>MQAPPRAVNRAVPAPSWPTLQRSRCRRAKWYTCAPFRLRSAIRR</sequence>
<dbReference type="Proteomes" id="UP000076830">
    <property type="component" value="Chromosome"/>
</dbReference>
<accession>A0A160DZC9</accession>
<reference evidence="1 2" key="1">
    <citation type="submission" date="2016-04" db="EMBL/GenBank/DDBJ databases">
        <title>Complete genome sequence of Dokdonella koreensis DS-123T.</title>
        <authorList>
            <person name="Kim J.F."/>
            <person name="Lee H."/>
            <person name="Kwak M.-J."/>
        </authorList>
    </citation>
    <scope>NUCLEOTIDE SEQUENCE [LARGE SCALE GENOMIC DNA]</scope>
    <source>
        <strain evidence="1 2">DS-123</strain>
    </source>
</reference>
<dbReference type="KEGG" id="dko:I596_3555"/>
<dbReference type="EMBL" id="CP015249">
    <property type="protein sequence ID" value="ANB19543.1"/>
    <property type="molecule type" value="Genomic_DNA"/>
</dbReference>
<name>A0A160DZC9_9GAMM</name>
<dbReference type="AlphaFoldDB" id="A0A160DZC9"/>
<protein>
    <submittedName>
        <fullName evidence="1">Uncharacterized protein</fullName>
    </submittedName>
</protein>
<proteinExistence type="predicted"/>
<keyword evidence="2" id="KW-1185">Reference proteome</keyword>
<evidence type="ECO:0000313" key="2">
    <source>
        <dbReference type="Proteomes" id="UP000076830"/>
    </source>
</evidence>
<gene>
    <name evidence="1" type="ORF">I596_3555</name>
</gene>